<dbReference type="Proteomes" id="UP000183843">
    <property type="component" value="Unassembled WGS sequence"/>
</dbReference>
<reference evidence="2 3" key="1">
    <citation type="submission" date="2016-10" db="EMBL/GenBank/DDBJ databases">
        <authorList>
            <person name="de Groot N.N."/>
        </authorList>
    </citation>
    <scope>NUCLEOTIDE SEQUENCE [LARGE SCALE GENOMIC DNA]</scope>
    <source>
        <strain evidence="2 3">L14</strain>
    </source>
</reference>
<dbReference type="PANTHER" id="PTHR37835">
    <property type="entry name" value="ALPHA-CLOSTRIPAIN"/>
    <property type="match status" value="1"/>
</dbReference>
<name>A0A1I0YM18_SELRU</name>
<keyword evidence="1" id="KW-0472">Membrane</keyword>
<feature type="transmembrane region" description="Helical" evidence="1">
    <location>
        <begin position="56"/>
        <end position="75"/>
    </location>
</feature>
<proteinExistence type="predicted"/>
<gene>
    <name evidence="2" type="ORF">SAMN05216587_11615</name>
</gene>
<evidence type="ECO:0008006" key="4">
    <source>
        <dbReference type="Google" id="ProtNLM"/>
    </source>
</evidence>
<protein>
    <recommendedName>
        <fullName evidence="4">Clostripain family protein</fullName>
    </recommendedName>
</protein>
<accession>A0A1I0YM18</accession>
<keyword evidence="1" id="KW-1133">Transmembrane helix</keyword>
<dbReference type="InterPro" id="IPR005077">
    <property type="entry name" value="Peptidase_C11"/>
</dbReference>
<evidence type="ECO:0000313" key="3">
    <source>
        <dbReference type="Proteomes" id="UP000183843"/>
    </source>
</evidence>
<dbReference type="Pfam" id="PF03415">
    <property type="entry name" value="Peptidase_C11"/>
    <property type="match status" value="1"/>
</dbReference>
<dbReference type="Gene3D" id="3.40.50.11970">
    <property type="match status" value="1"/>
</dbReference>
<dbReference type="EMBL" id="FOJX01000016">
    <property type="protein sequence ID" value="SFB14449.1"/>
    <property type="molecule type" value="Genomic_DNA"/>
</dbReference>
<sequence>MSGRGMAQEEIADGWRRSHYGKSLNRRVMLAGDSVCQNRKNEEGDERMSKKTLCRLLLFIVLLGGLVAGCSGIKFTQGNWVVSIYMCGSDLESESGFASADLKALQSIPLPENVKFVIQTGGAKKWQTAGIPENELARYVYDSSGFHEVERLQDASMGDEETLEAFLRFSKERYPADHRMLVFWDHGGGSLGGCCFDEKYETTLSLNDLRQALQSVEENNPKKPAFELVLFDTCLMASIETANTMYGFARYMAASEELMPGTGTDYVGWVGALAKDPGMDGKKLGTVICETYLPHCERHEADDMATLSLIDLGQMPALNDAYEKMGQEALKLSQGNPRHFFTTYDRVAGGVENYGPNDSEDYTNMVDLGSLADGMAELSTAPAFVEALDKAVVCKTAGPYRKYGMGLSGYYSLYGGLDSWQIYSSLTGVSKAFAKLYHDMLSGSGDGTPWFYFDAEKIKHAHIVLNENNMATIALSPEDANAISQADFLLCSYDAQGREIYLGSDDKMKADWERGVFQENFDGKWPALNGHVLSFYLSEQQQDYNLYYSYILLNGQKCYLTAGYDFTKGEYEILSIHRVLKNGWMDRQNLNLKAGDQIIPLFFNDEGEEVKGTTFQLAGEPVLRDEPLANGTYAFAFRFTTARNESVVSETIHFVIQNGGMTVTK</sequence>
<evidence type="ECO:0000313" key="2">
    <source>
        <dbReference type="EMBL" id="SFB14449.1"/>
    </source>
</evidence>
<dbReference type="PANTHER" id="PTHR37835:SF1">
    <property type="entry name" value="ALPHA-CLOSTRIPAIN"/>
    <property type="match status" value="1"/>
</dbReference>
<dbReference type="AlphaFoldDB" id="A0A1I0YM18"/>
<keyword evidence="1" id="KW-0812">Transmembrane</keyword>
<evidence type="ECO:0000256" key="1">
    <source>
        <dbReference type="SAM" id="Phobius"/>
    </source>
</evidence>
<organism evidence="2 3">
    <name type="scientific">Selenomonas ruminantium</name>
    <dbReference type="NCBI Taxonomy" id="971"/>
    <lineage>
        <taxon>Bacteria</taxon>
        <taxon>Bacillati</taxon>
        <taxon>Bacillota</taxon>
        <taxon>Negativicutes</taxon>
        <taxon>Selenomonadales</taxon>
        <taxon>Selenomonadaceae</taxon>
        <taxon>Selenomonas</taxon>
    </lineage>
</organism>